<evidence type="ECO:0000313" key="3">
    <source>
        <dbReference type="Proteomes" id="UP001054821"/>
    </source>
</evidence>
<dbReference type="EMBL" id="JAJFAZ020000006">
    <property type="protein sequence ID" value="KAI5323142.1"/>
    <property type="molecule type" value="Genomic_DNA"/>
</dbReference>
<name>A0AAD4VFB2_PRUDU</name>
<evidence type="ECO:0000256" key="1">
    <source>
        <dbReference type="SAM" id="MobiDB-lite"/>
    </source>
</evidence>
<organism evidence="2 3">
    <name type="scientific">Prunus dulcis</name>
    <name type="common">Almond</name>
    <name type="synonym">Amygdalus dulcis</name>
    <dbReference type="NCBI Taxonomy" id="3755"/>
    <lineage>
        <taxon>Eukaryota</taxon>
        <taxon>Viridiplantae</taxon>
        <taxon>Streptophyta</taxon>
        <taxon>Embryophyta</taxon>
        <taxon>Tracheophyta</taxon>
        <taxon>Spermatophyta</taxon>
        <taxon>Magnoliopsida</taxon>
        <taxon>eudicotyledons</taxon>
        <taxon>Gunneridae</taxon>
        <taxon>Pentapetalae</taxon>
        <taxon>rosids</taxon>
        <taxon>fabids</taxon>
        <taxon>Rosales</taxon>
        <taxon>Rosaceae</taxon>
        <taxon>Amygdaloideae</taxon>
        <taxon>Amygdaleae</taxon>
        <taxon>Prunus</taxon>
    </lineage>
</organism>
<comment type="caution">
    <text evidence="2">The sequence shown here is derived from an EMBL/GenBank/DDBJ whole genome shotgun (WGS) entry which is preliminary data.</text>
</comment>
<keyword evidence="3" id="KW-1185">Reference proteome</keyword>
<gene>
    <name evidence="2" type="ORF">L3X38_032214</name>
</gene>
<dbReference type="AlphaFoldDB" id="A0AAD4VFB2"/>
<accession>A0AAD4VFB2</accession>
<proteinExistence type="predicted"/>
<feature type="compositionally biased region" description="Polar residues" evidence="1">
    <location>
        <begin position="72"/>
        <end position="81"/>
    </location>
</feature>
<evidence type="ECO:0000313" key="2">
    <source>
        <dbReference type="EMBL" id="KAI5323142.1"/>
    </source>
</evidence>
<feature type="region of interest" description="Disordered" evidence="1">
    <location>
        <begin position="61"/>
        <end position="81"/>
    </location>
</feature>
<sequence length="81" mass="9172">MHGKVQELLNAFPTFTIQQVPFAGNKRAYALASLGSALDTQFRCSIPVEHIDQPSIKEAEQPDLKWIDEDSSWQNPITDTW</sequence>
<dbReference type="Proteomes" id="UP001054821">
    <property type="component" value="Chromosome 6"/>
</dbReference>
<reference evidence="2 3" key="1">
    <citation type="journal article" date="2022" name="G3 (Bethesda)">
        <title>Whole-genome sequence and methylome profiling of the almond [Prunus dulcis (Mill.) D.A. Webb] cultivar 'Nonpareil'.</title>
        <authorList>
            <person name="D'Amico-Willman K.M."/>
            <person name="Ouma W.Z."/>
            <person name="Meulia T."/>
            <person name="Sideli G.M."/>
            <person name="Gradziel T.M."/>
            <person name="Fresnedo-Ramirez J."/>
        </authorList>
    </citation>
    <scope>NUCLEOTIDE SEQUENCE [LARGE SCALE GENOMIC DNA]</scope>
    <source>
        <strain evidence="2">Clone GOH B32 T37-40</strain>
    </source>
</reference>
<protein>
    <submittedName>
        <fullName evidence="2">Uncharacterized protein</fullName>
    </submittedName>
</protein>